<reference evidence="1 2" key="1">
    <citation type="submission" date="2015-07" db="EMBL/GenBank/DDBJ databases">
        <title>Genome analysis of myxobacterium Chondromyces crocatus Cm c5 reveals a high potential for natural compound synthesis and the genetic basis for the loss of fruiting body formation.</title>
        <authorList>
            <person name="Zaburannyi N."/>
            <person name="Bunk B."/>
            <person name="Maier J."/>
            <person name="Overmann J."/>
            <person name="Mueller R."/>
        </authorList>
    </citation>
    <scope>NUCLEOTIDE SEQUENCE [LARGE SCALE GENOMIC DNA]</scope>
    <source>
        <strain evidence="1 2">Cm c5</strain>
    </source>
</reference>
<proteinExistence type="predicted"/>
<keyword evidence="2" id="KW-1185">Reference proteome</keyword>
<organism evidence="1 2">
    <name type="scientific">Chondromyces crocatus</name>
    <dbReference type="NCBI Taxonomy" id="52"/>
    <lineage>
        <taxon>Bacteria</taxon>
        <taxon>Pseudomonadati</taxon>
        <taxon>Myxococcota</taxon>
        <taxon>Polyangia</taxon>
        <taxon>Polyangiales</taxon>
        <taxon>Polyangiaceae</taxon>
        <taxon>Chondromyces</taxon>
    </lineage>
</organism>
<sequence length="85" mass="9327">MPVRHILIALGEFRHDFRMDSSILRSTFLPCDAPTLRFELILELNHLGTKVGCSSLVDGEASIEICLPLFDVSQSSVHSGAASEQ</sequence>
<dbReference type="Proteomes" id="UP000067626">
    <property type="component" value="Chromosome"/>
</dbReference>
<gene>
    <name evidence="1" type="ORF">CMC5_042970</name>
</gene>
<evidence type="ECO:0000313" key="2">
    <source>
        <dbReference type="Proteomes" id="UP000067626"/>
    </source>
</evidence>
<dbReference type="EMBL" id="CP012159">
    <property type="protein sequence ID" value="AKT40144.1"/>
    <property type="molecule type" value="Genomic_DNA"/>
</dbReference>
<accession>A0A0K1EH21</accession>
<dbReference type="AlphaFoldDB" id="A0A0K1EH21"/>
<dbReference type="KEGG" id="ccro:CMC5_042970"/>
<protein>
    <submittedName>
        <fullName evidence="1">Uncharacterized protein</fullName>
    </submittedName>
</protein>
<name>A0A0K1EH21_CHOCO</name>
<evidence type="ECO:0000313" key="1">
    <source>
        <dbReference type="EMBL" id="AKT40144.1"/>
    </source>
</evidence>